<dbReference type="GO" id="GO:0006261">
    <property type="term" value="P:DNA-templated DNA replication"/>
    <property type="evidence" value="ECO:0007669"/>
    <property type="project" value="TreeGrafter"/>
</dbReference>
<sequence>MNDISELLITSCRSTMHLWRGLTAGGANTIHTYKVHGSIEMSTLNVLGNDYIMVAEANKPLLHVWPITSIEENLTPRIVLPEPARVVAVSTDNCYLAVGIDKKLLIWQLCSGVLLTTQEVHLSPITCIKFSPDSDYLITGATNGNVLVYNFSNLVDIQETYQVHKGQGQTKPLYNKLDHISAVTHICIGGFSLKSRFATSSLDNTCRIYELLTGQLLLQLIYKEGISTFTLDTSLWSLYLGTSSGIIQQYNLTNPPRSTIQHVSDTNNKLFFVGHTQQVNCLALNITNDILVSGSEDKLVLVWDVESRQILNKLEHKSPITNIGFICSTAFTGCKPKVVLAELQRIISLDSEKYKVGVIQNQDITFSDDSDCEASRGDCELVLKDKLLMAYGVNERLYSCLTKMIQERDGVKYK</sequence>
<dbReference type="PANTHER" id="PTHR18763:SF0">
    <property type="entry name" value="WD REPEAT-CONTAINING PROTEIN 18"/>
    <property type="match status" value="1"/>
</dbReference>
<dbReference type="AlphaFoldDB" id="A0AAN7S8L9"/>
<evidence type="ECO:0000313" key="5">
    <source>
        <dbReference type="Proteomes" id="UP001353858"/>
    </source>
</evidence>
<dbReference type="Proteomes" id="UP001353858">
    <property type="component" value="Unassembled WGS sequence"/>
</dbReference>
<dbReference type="Pfam" id="PF00400">
    <property type="entry name" value="WD40"/>
    <property type="match status" value="3"/>
</dbReference>
<evidence type="ECO:0000313" key="4">
    <source>
        <dbReference type="EMBL" id="KAK4878026.1"/>
    </source>
</evidence>
<keyword evidence="5" id="KW-1185">Reference proteome</keyword>
<dbReference type="PROSITE" id="PS00678">
    <property type="entry name" value="WD_REPEATS_1"/>
    <property type="match status" value="1"/>
</dbReference>
<dbReference type="PROSITE" id="PS50082">
    <property type="entry name" value="WD_REPEATS_2"/>
    <property type="match status" value="2"/>
</dbReference>
<dbReference type="PANTHER" id="PTHR18763">
    <property type="entry name" value="WD-REPEAT PROTEIN 18"/>
    <property type="match status" value="1"/>
</dbReference>
<comment type="caution">
    <text evidence="4">The sequence shown here is derived from an EMBL/GenBank/DDBJ whole genome shotgun (WGS) entry which is preliminary data.</text>
</comment>
<dbReference type="InterPro" id="IPR001680">
    <property type="entry name" value="WD40_rpt"/>
</dbReference>
<dbReference type="Gene3D" id="2.130.10.10">
    <property type="entry name" value="YVTN repeat-like/Quinoprotein amine dehydrogenase"/>
    <property type="match status" value="2"/>
</dbReference>
<dbReference type="GO" id="GO:0005656">
    <property type="term" value="C:nuclear pre-replicative complex"/>
    <property type="evidence" value="ECO:0007669"/>
    <property type="project" value="TreeGrafter"/>
</dbReference>
<keyword evidence="1 3" id="KW-0853">WD repeat</keyword>
<feature type="repeat" description="WD" evidence="3">
    <location>
        <begin position="118"/>
        <end position="159"/>
    </location>
</feature>
<dbReference type="GO" id="GO:0006364">
    <property type="term" value="P:rRNA processing"/>
    <property type="evidence" value="ECO:0007669"/>
    <property type="project" value="TreeGrafter"/>
</dbReference>
<dbReference type="SMART" id="SM00320">
    <property type="entry name" value="WD40"/>
    <property type="match status" value="4"/>
</dbReference>
<accession>A0AAN7S8L9</accession>
<dbReference type="InterPro" id="IPR015943">
    <property type="entry name" value="WD40/YVTN_repeat-like_dom_sf"/>
</dbReference>
<dbReference type="InterPro" id="IPR019775">
    <property type="entry name" value="WD40_repeat_CS"/>
</dbReference>
<reference evidence="5" key="1">
    <citation type="submission" date="2023-01" db="EMBL/GenBank/DDBJ databases">
        <title>Key to firefly adult light organ development and bioluminescence: homeobox transcription factors regulate luciferase expression and transportation to peroxisome.</title>
        <authorList>
            <person name="Fu X."/>
        </authorList>
    </citation>
    <scope>NUCLEOTIDE SEQUENCE [LARGE SCALE GENOMIC DNA]</scope>
</reference>
<organism evidence="4 5">
    <name type="scientific">Aquatica leii</name>
    <dbReference type="NCBI Taxonomy" id="1421715"/>
    <lineage>
        <taxon>Eukaryota</taxon>
        <taxon>Metazoa</taxon>
        <taxon>Ecdysozoa</taxon>
        <taxon>Arthropoda</taxon>
        <taxon>Hexapoda</taxon>
        <taxon>Insecta</taxon>
        <taxon>Pterygota</taxon>
        <taxon>Neoptera</taxon>
        <taxon>Endopterygota</taxon>
        <taxon>Coleoptera</taxon>
        <taxon>Polyphaga</taxon>
        <taxon>Elateriformia</taxon>
        <taxon>Elateroidea</taxon>
        <taxon>Lampyridae</taxon>
        <taxon>Luciolinae</taxon>
        <taxon>Aquatica</taxon>
    </lineage>
</organism>
<dbReference type="InterPro" id="IPR045227">
    <property type="entry name" value="WDR18/Ipi3/RID3"/>
</dbReference>
<protein>
    <submittedName>
        <fullName evidence="4">Uncharacterized protein</fullName>
    </submittedName>
</protein>
<dbReference type="InterPro" id="IPR036322">
    <property type="entry name" value="WD40_repeat_dom_sf"/>
</dbReference>
<evidence type="ECO:0000256" key="1">
    <source>
        <dbReference type="ARBA" id="ARBA00022574"/>
    </source>
</evidence>
<gene>
    <name evidence="4" type="ORF">RN001_010532</name>
</gene>
<dbReference type="SUPFAM" id="SSF50978">
    <property type="entry name" value="WD40 repeat-like"/>
    <property type="match status" value="1"/>
</dbReference>
<dbReference type="EMBL" id="JARPUR010000004">
    <property type="protein sequence ID" value="KAK4878026.1"/>
    <property type="molecule type" value="Genomic_DNA"/>
</dbReference>
<dbReference type="GO" id="GO:0120330">
    <property type="term" value="C:rixosome complex"/>
    <property type="evidence" value="ECO:0007669"/>
    <property type="project" value="TreeGrafter"/>
</dbReference>
<name>A0AAN7S8L9_9COLE</name>
<proteinExistence type="predicted"/>
<feature type="repeat" description="WD" evidence="3">
    <location>
        <begin position="272"/>
        <end position="313"/>
    </location>
</feature>
<dbReference type="PROSITE" id="PS50294">
    <property type="entry name" value="WD_REPEATS_REGION"/>
    <property type="match status" value="2"/>
</dbReference>
<evidence type="ECO:0000256" key="2">
    <source>
        <dbReference type="ARBA" id="ARBA00022737"/>
    </source>
</evidence>
<evidence type="ECO:0000256" key="3">
    <source>
        <dbReference type="PROSITE-ProRule" id="PRU00221"/>
    </source>
</evidence>
<keyword evidence="2" id="KW-0677">Repeat</keyword>